<dbReference type="InterPro" id="IPR050744">
    <property type="entry name" value="AI-2_Isomerase_LsrG"/>
</dbReference>
<evidence type="ECO:0000313" key="3">
    <source>
        <dbReference type="Proteomes" id="UP001589734"/>
    </source>
</evidence>
<comment type="caution">
    <text evidence="2">The sequence shown here is derived from an EMBL/GenBank/DDBJ whole genome shotgun (WGS) entry which is preliminary data.</text>
</comment>
<reference evidence="2 3" key="1">
    <citation type="submission" date="2024-09" db="EMBL/GenBank/DDBJ databases">
        <authorList>
            <person name="Sun Q."/>
            <person name="Mori K."/>
        </authorList>
    </citation>
    <scope>NUCLEOTIDE SEQUENCE [LARGE SCALE GENOMIC DNA]</scope>
    <source>
        <strain evidence="2 3">CGMCC 1.12926</strain>
    </source>
</reference>
<accession>A0ABV6BWN1</accession>
<dbReference type="EC" id="1.-.-.-" evidence="2"/>
<dbReference type="Pfam" id="PF03992">
    <property type="entry name" value="ABM"/>
    <property type="match status" value="2"/>
</dbReference>
<keyword evidence="3" id="KW-1185">Reference proteome</keyword>
<dbReference type="PANTHER" id="PTHR33336:SF15">
    <property type="entry name" value="ABM DOMAIN-CONTAINING PROTEIN"/>
    <property type="match status" value="1"/>
</dbReference>
<dbReference type="Gene3D" id="3.30.70.100">
    <property type="match status" value="2"/>
</dbReference>
<sequence>MNTNNTDTVTLFVKLFVKSESNAKARQALLADVHGAWSEEGNYKMELYDAAEKPNVLYLFERWKNQAALENHFKQPYTVGAFDLQKADLVKPIEMNYLTDLWPLVNETLKKEEHRALTTLIVPFEVKPGNGPQIIELFEKFVPLVRQEQGNVEFSFHSVKGSDNLFVLYERWENQQNLEAHNKLETTGELVDSVGKLINGTVLGSVLFVTDISK</sequence>
<evidence type="ECO:0000259" key="1">
    <source>
        <dbReference type="PROSITE" id="PS51725"/>
    </source>
</evidence>
<proteinExistence type="predicted"/>
<organism evidence="2 3">
    <name type="scientific">Flavobacterium procerum</name>
    <dbReference type="NCBI Taxonomy" id="1455569"/>
    <lineage>
        <taxon>Bacteria</taxon>
        <taxon>Pseudomonadati</taxon>
        <taxon>Bacteroidota</taxon>
        <taxon>Flavobacteriia</taxon>
        <taxon>Flavobacteriales</taxon>
        <taxon>Flavobacteriaceae</taxon>
        <taxon>Flavobacterium</taxon>
    </lineage>
</organism>
<dbReference type="Proteomes" id="UP001589734">
    <property type="component" value="Unassembled WGS sequence"/>
</dbReference>
<dbReference type="GO" id="GO:0004497">
    <property type="term" value="F:monooxygenase activity"/>
    <property type="evidence" value="ECO:0007669"/>
    <property type="project" value="UniProtKB-KW"/>
</dbReference>
<dbReference type="InterPro" id="IPR007138">
    <property type="entry name" value="ABM_dom"/>
</dbReference>
<evidence type="ECO:0000313" key="2">
    <source>
        <dbReference type="EMBL" id="MFC0079097.1"/>
    </source>
</evidence>
<keyword evidence="2" id="KW-0503">Monooxygenase</keyword>
<name>A0ABV6BWN1_9FLAO</name>
<feature type="domain" description="ABM" evidence="1">
    <location>
        <begin position="9"/>
        <end position="98"/>
    </location>
</feature>
<dbReference type="SUPFAM" id="SSF54909">
    <property type="entry name" value="Dimeric alpha+beta barrel"/>
    <property type="match status" value="2"/>
</dbReference>
<keyword evidence="2" id="KW-0560">Oxidoreductase</keyword>
<gene>
    <name evidence="2" type="ORF">ACFFLS_18765</name>
</gene>
<dbReference type="InterPro" id="IPR011008">
    <property type="entry name" value="Dimeric_a/b-barrel"/>
</dbReference>
<feature type="domain" description="ABM" evidence="1">
    <location>
        <begin position="118"/>
        <end position="208"/>
    </location>
</feature>
<dbReference type="PROSITE" id="PS51725">
    <property type="entry name" value="ABM"/>
    <property type="match status" value="2"/>
</dbReference>
<dbReference type="EMBL" id="JBHLYW010000013">
    <property type="protein sequence ID" value="MFC0079097.1"/>
    <property type="molecule type" value="Genomic_DNA"/>
</dbReference>
<protein>
    <submittedName>
        <fullName evidence="2">Quinol monooxygenase</fullName>
        <ecNumber evidence="2">1.-.-.-</ecNumber>
    </submittedName>
</protein>
<dbReference type="PANTHER" id="PTHR33336">
    <property type="entry name" value="QUINOL MONOOXYGENASE YGIN-RELATED"/>
    <property type="match status" value="1"/>
</dbReference>
<dbReference type="RefSeq" id="WP_379682307.1">
    <property type="nucleotide sequence ID" value="NZ_JBHLYW010000013.1"/>
</dbReference>